<keyword evidence="1" id="KW-0812">Transmembrane</keyword>
<proteinExistence type="predicted"/>
<dbReference type="eggNOG" id="COG3119">
    <property type="taxonomic scope" value="Bacteria"/>
</dbReference>
<keyword evidence="1" id="KW-0472">Membrane</keyword>
<accession>U3BSC8</accession>
<dbReference type="AlphaFoldDB" id="U3BSC8"/>
<name>U3BSC8_VIBPR</name>
<dbReference type="PANTHER" id="PTHR43751:SF3">
    <property type="entry name" value="SULFATASE N-TERMINAL DOMAIN-CONTAINING PROTEIN"/>
    <property type="match status" value="1"/>
</dbReference>
<dbReference type="InterPro" id="IPR017850">
    <property type="entry name" value="Alkaline_phosphatase_core_sf"/>
</dbReference>
<protein>
    <recommendedName>
        <fullName evidence="2">Sulfatase N-terminal domain-containing protein</fullName>
    </recommendedName>
</protein>
<comment type="caution">
    <text evidence="3">The sequence shown here is derived from an EMBL/GenBank/DDBJ whole genome shotgun (WGS) entry which is preliminary data.</text>
</comment>
<gene>
    <name evidence="3" type="ORF">VPR01S_28_00330</name>
</gene>
<keyword evidence="4" id="KW-1185">Reference proteome</keyword>
<evidence type="ECO:0000313" key="4">
    <source>
        <dbReference type="Proteomes" id="UP000016570"/>
    </source>
</evidence>
<dbReference type="Gene3D" id="3.40.720.10">
    <property type="entry name" value="Alkaline Phosphatase, subunit A"/>
    <property type="match status" value="1"/>
</dbReference>
<dbReference type="InterPro" id="IPR052701">
    <property type="entry name" value="GAG_Ulvan_Degrading_Sulfatases"/>
</dbReference>
<feature type="domain" description="Sulfatase N-terminal" evidence="2">
    <location>
        <begin position="208"/>
        <end position="521"/>
    </location>
</feature>
<feature type="transmembrane region" description="Helical" evidence="1">
    <location>
        <begin position="128"/>
        <end position="146"/>
    </location>
</feature>
<sequence>MDQTHTPATGAYLLSLGIITLLCGYLYYLMEWLFFYFRPSMFSYLDVIHSVAVALVAPLPLVVIGVMAVLLLTVLMLRAPGTIPLIGLPLRHIALLIPGLILSCTTFLLIDNFTYTLLRFASPSANSLLVKSVYWLLFIGLVGYFVRRLMPAMSYLATHIALQRQLSTTCAVLLSLSLVMVWLSYQSPQVIAHIPAQSAVQVQPESPPNIIVFSADGVNSNHVSVYGYARQTTPFLEQIANESMVFHHHWTNSAKTTGAMGAMLSGKYPTRTRVIFRPDTFRGQDMYQHLPGLLKQAGYFNIDITLRYYVDPVDLKIRNGFDYANRRHVSSRHNDIREVIVQRWPDSVQFWEETWQRLYQRLAHLTGHAPMAYPHQLVNGGLDIPKGFSDRDRVNQLITHIATAPRPYFANVHLLGPHGNKFAYETPVFTDTKHQPQMWMLDHYDNAIRQWDTYAQEIYQLLIERGELDNTILIFTSDHGIGHSIDQTLPLLIRFPHREPSGVVVQPSQRVDIAPTLLGYLSLPIPEWMDGQDLLATSRVPKPIFIATSPDEQIVGMGEWKSAASVRAPFYTLGTLSMALCGRLYSLNLNQPEAVALTHTLVHPPDNRCGQRALSQQQAYQMLTRHLSEMGYDVSMLPAQLN</sequence>
<evidence type="ECO:0000259" key="2">
    <source>
        <dbReference type="Pfam" id="PF00884"/>
    </source>
</evidence>
<evidence type="ECO:0000313" key="3">
    <source>
        <dbReference type="EMBL" id="GAD69378.1"/>
    </source>
</evidence>
<reference evidence="3 4" key="1">
    <citation type="submission" date="2013-09" db="EMBL/GenBank/DDBJ databases">
        <title>Whole genome shotgun sequence of Vibrio proteolyticus NBRC 13287.</title>
        <authorList>
            <person name="Isaki S."/>
            <person name="Hosoyama A."/>
            <person name="Numata M."/>
            <person name="Hashimoto M."/>
            <person name="Hosoyama Y."/>
            <person name="Tsuchikane K."/>
            <person name="Noguchi M."/>
            <person name="Hirakata S."/>
            <person name="Ichikawa N."/>
            <person name="Ohji S."/>
            <person name="Yamazoe A."/>
            <person name="Fujita N."/>
        </authorList>
    </citation>
    <scope>NUCLEOTIDE SEQUENCE [LARGE SCALE GENOMIC DNA]</scope>
    <source>
        <strain evidence="3 4">NBRC 13287</strain>
    </source>
</reference>
<dbReference type="SUPFAM" id="SSF53649">
    <property type="entry name" value="Alkaline phosphatase-like"/>
    <property type="match status" value="1"/>
</dbReference>
<keyword evidence="1" id="KW-1133">Transmembrane helix</keyword>
<dbReference type="Pfam" id="PF00884">
    <property type="entry name" value="Sulfatase"/>
    <property type="match status" value="1"/>
</dbReference>
<organism evidence="3 4">
    <name type="scientific">Vibrio proteolyticus NBRC 13287</name>
    <dbReference type="NCBI Taxonomy" id="1219065"/>
    <lineage>
        <taxon>Bacteria</taxon>
        <taxon>Pseudomonadati</taxon>
        <taxon>Pseudomonadota</taxon>
        <taxon>Gammaproteobacteria</taxon>
        <taxon>Vibrionales</taxon>
        <taxon>Vibrionaceae</taxon>
        <taxon>Vibrio</taxon>
    </lineage>
</organism>
<feature type="transmembrane region" description="Helical" evidence="1">
    <location>
        <begin position="89"/>
        <end position="108"/>
    </location>
</feature>
<evidence type="ECO:0000256" key="1">
    <source>
        <dbReference type="SAM" id="Phobius"/>
    </source>
</evidence>
<feature type="transmembrane region" description="Helical" evidence="1">
    <location>
        <begin position="50"/>
        <end position="77"/>
    </location>
</feature>
<dbReference type="RefSeq" id="WP_021707345.1">
    <property type="nucleotide sequence ID" value="NZ_BATJ01000028.1"/>
</dbReference>
<feature type="transmembrane region" description="Helical" evidence="1">
    <location>
        <begin position="12"/>
        <end position="30"/>
    </location>
</feature>
<dbReference type="PANTHER" id="PTHR43751">
    <property type="entry name" value="SULFATASE"/>
    <property type="match status" value="1"/>
</dbReference>
<dbReference type="InterPro" id="IPR000917">
    <property type="entry name" value="Sulfatase_N"/>
</dbReference>
<dbReference type="STRING" id="1219065.VPR01S_28_00330"/>
<dbReference type="EMBL" id="BATJ01000028">
    <property type="protein sequence ID" value="GAD69378.1"/>
    <property type="molecule type" value="Genomic_DNA"/>
</dbReference>
<dbReference type="Proteomes" id="UP000016570">
    <property type="component" value="Unassembled WGS sequence"/>
</dbReference>
<feature type="transmembrane region" description="Helical" evidence="1">
    <location>
        <begin position="166"/>
        <end position="185"/>
    </location>
</feature>